<protein>
    <submittedName>
        <fullName evidence="1">Uncharacterized protein</fullName>
    </submittedName>
</protein>
<sequence length="277" mass="30760">MQIIKGVLEKGFEKRISCYFSAELIAGLWSVSLVFYCLYIMPAIQKLYNACKASLSPNGPVSDDALDKVRALLEKIKPADVGLEQQAQLVRGWTGSVPGRNGSLQSLPPITYLHLHECESFSMGIFCMPPSSVIPLHNHPGMTVLSKLLYGSMHVRSFDWVDVPGPSDQSQARPAKIVKNGEMRAPYPTTVLYPARGGNIHSFKAITPCAIFDILSPPYSADDGRHCTYFRKSPRDLPGTLELEGGTLVEVTWLEEFQLPDDYVIRRGQYKGRVIKT</sequence>
<dbReference type="Proteomes" id="UP000828048">
    <property type="component" value="Chromosome 1"/>
</dbReference>
<proteinExistence type="predicted"/>
<dbReference type="EMBL" id="CM037151">
    <property type="protein sequence ID" value="KAH7844696.1"/>
    <property type="molecule type" value="Genomic_DNA"/>
</dbReference>
<reference evidence="1 2" key="1">
    <citation type="journal article" date="2021" name="Hortic Res">
        <title>High-quality reference genome and annotation aids understanding of berry development for evergreen blueberry (Vaccinium darrowii).</title>
        <authorList>
            <person name="Yu J."/>
            <person name="Hulse-Kemp A.M."/>
            <person name="Babiker E."/>
            <person name="Staton M."/>
        </authorList>
    </citation>
    <scope>NUCLEOTIDE SEQUENCE [LARGE SCALE GENOMIC DNA]</scope>
    <source>
        <strain evidence="2">cv. NJ 8807/NJ 8810</strain>
        <tissue evidence="1">Young leaf</tissue>
    </source>
</reference>
<organism evidence="1 2">
    <name type="scientific">Vaccinium darrowii</name>
    <dbReference type="NCBI Taxonomy" id="229202"/>
    <lineage>
        <taxon>Eukaryota</taxon>
        <taxon>Viridiplantae</taxon>
        <taxon>Streptophyta</taxon>
        <taxon>Embryophyta</taxon>
        <taxon>Tracheophyta</taxon>
        <taxon>Spermatophyta</taxon>
        <taxon>Magnoliopsida</taxon>
        <taxon>eudicotyledons</taxon>
        <taxon>Gunneridae</taxon>
        <taxon>Pentapetalae</taxon>
        <taxon>asterids</taxon>
        <taxon>Ericales</taxon>
        <taxon>Ericaceae</taxon>
        <taxon>Vaccinioideae</taxon>
        <taxon>Vaccinieae</taxon>
        <taxon>Vaccinium</taxon>
    </lineage>
</organism>
<comment type="caution">
    <text evidence="1">The sequence shown here is derived from an EMBL/GenBank/DDBJ whole genome shotgun (WGS) entry which is preliminary data.</text>
</comment>
<gene>
    <name evidence="1" type="ORF">Vadar_030711</name>
</gene>
<accession>A0ACB7XUN8</accession>
<evidence type="ECO:0000313" key="1">
    <source>
        <dbReference type="EMBL" id="KAH7844696.1"/>
    </source>
</evidence>
<keyword evidence="2" id="KW-1185">Reference proteome</keyword>
<name>A0ACB7XUN8_9ERIC</name>
<evidence type="ECO:0000313" key="2">
    <source>
        <dbReference type="Proteomes" id="UP000828048"/>
    </source>
</evidence>